<feature type="transmembrane region" description="Helical" evidence="2">
    <location>
        <begin position="179"/>
        <end position="201"/>
    </location>
</feature>
<dbReference type="OrthoDB" id="3256745at2759"/>
<accession>A0A9P6D2Q9</accession>
<evidence type="ECO:0000313" key="4">
    <source>
        <dbReference type="Proteomes" id="UP000807469"/>
    </source>
</evidence>
<feature type="transmembrane region" description="Helical" evidence="2">
    <location>
        <begin position="39"/>
        <end position="58"/>
    </location>
</feature>
<gene>
    <name evidence="3" type="ORF">BDN70DRAFT_855953</name>
</gene>
<feature type="compositionally biased region" description="Low complexity" evidence="1">
    <location>
        <begin position="300"/>
        <end position="328"/>
    </location>
</feature>
<feature type="transmembrane region" description="Helical" evidence="2">
    <location>
        <begin position="484"/>
        <end position="504"/>
    </location>
</feature>
<protein>
    <submittedName>
        <fullName evidence="3">Uncharacterized protein</fullName>
    </submittedName>
</protein>
<feature type="transmembrane region" description="Helical" evidence="2">
    <location>
        <begin position="445"/>
        <end position="469"/>
    </location>
</feature>
<feature type="transmembrane region" description="Helical" evidence="2">
    <location>
        <begin position="138"/>
        <end position="159"/>
    </location>
</feature>
<feature type="transmembrane region" description="Helical" evidence="2">
    <location>
        <begin position="6"/>
        <end position="27"/>
    </location>
</feature>
<organism evidence="3 4">
    <name type="scientific">Pholiota conissans</name>
    <dbReference type="NCBI Taxonomy" id="109636"/>
    <lineage>
        <taxon>Eukaryota</taxon>
        <taxon>Fungi</taxon>
        <taxon>Dikarya</taxon>
        <taxon>Basidiomycota</taxon>
        <taxon>Agaricomycotina</taxon>
        <taxon>Agaricomycetes</taxon>
        <taxon>Agaricomycetidae</taxon>
        <taxon>Agaricales</taxon>
        <taxon>Agaricineae</taxon>
        <taxon>Strophariaceae</taxon>
        <taxon>Pholiota</taxon>
    </lineage>
</organism>
<evidence type="ECO:0000256" key="1">
    <source>
        <dbReference type="SAM" id="MobiDB-lite"/>
    </source>
</evidence>
<comment type="caution">
    <text evidence="3">The sequence shown here is derived from an EMBL/GenBank/DDBJ whole genome shotgun (WGS) entry which is preliminary data.</text>
</comment>
<evidence type="ECO:0000313" key="3">
    <source>
        <dbReference type="EMBL" id="KAF9480923.1"/>
    </source>
</evidence>
<dbReference type="PROSITE" id="PS51257">
    <property type="entry name" value="PROKAR_LIPOPROTEIN"/>
    <property type="match status" value="1"/>
</dbReference>
<sequence>MLPFGLKVAWVALSATGLLSCWIVLWAFSRAVNMKWGPILYAVGNTLLQGMFCLGMIYRMDPFLMPHSFCVGKYSMNPPRKSCLINILSQIAQVIIISLGAFMIAGVTLAFSLATTLTVLKPKTWGDGVGTGLKWRTFYLVPIVGFPVVASIVHIALVIKFDSAQPSDDMHCDSTAPEWVRLAGYSGVPFVMAWPSLYLAVKSIIRISKTNRHIQRARPTSDEFTPVPHSRTSSRGRKMNFIPSSRMKIVFSPPSPTSPMSSRREAIQPAIASPALTARKFHLPFKAPAALTSLPEVCRSNRNSSSVSTRDNIPMDDTSSSTSRMSASFPMFVNPDAPPSAMGSADMHSKDTEHVGGEERGKDGREVGDWDEGKRDSEQATEREWAEDNKVDLEDEEDDIDVVAKEEYVMSFKSGDSTYNPRSPRPGSTLYQHKTRRPIPNLAPAVWRIILFQVAFTSVQFLGCISTIIDLVRKQTPAPLGTQHFALLLAAWGPVIVFGHLPAVRRNLVPWRPMS</sequence>
<reference evidence="3" key="1">
    <citation type="submission" date="2020-11" db="EMBL/GenBank/DDBJ databases">
        <authorList>
            <consortium name="DOE Joint Genome Institute"/>
            <person name="Ahrendt S."/>
            <person name="Riley R."/>
            <person name="Andreopoulos W."/>
            <person name="Labutti K."/>
            <person name="Pangilinan J."/>
            <person name="Ruiz-Duenas F.J."/>
            <person name="Barrasa J.M."/>
            <person name="Sanchez-Garcia M."/>
            <person name="Camarero S."/>
            <person name="Miyauchi S."/>
            <person name="Serrano A."/>
            <person name="Linde D."/>
            <person name="Babiker R."/>
            <person name="Drula E."/>
            <person name="Ayuso-Fernandez I."/>
            <person name="Pacheco R."/>
            <person name="Padilla G."/>
            <person name="Ferreira P."/>
            <person name="Barriuso J."/>
            <person name="Kellner H."/>
            <person name="Castanera R."/>
            <person name="Alfaro M."/>
            <person name="Ramirez L."/>
            <person name="Pisabarro A.G."/>
            <person name="Kuo A."/>
            <person name="Tritt A."/>
            <person name="Lipzen A."/>
            <person name="He G."/>
            <person name="Yan M."/>
            <person name="Ng V."/>
            <person name="Cullen D."/>
            <person name="Martin F."/>
            <person name="Rosso M.-N."/>
            <person name="Henrissat B."/>
            <person name="Hibbett D."/>
            <person name="Martinez A.T."/>
            <person name="Grigoriev I.V."/>
        </authorList>
    </citation>
    <scope>NUCLEOTIDE SEQUENCE</scope>
    <source>
        <strain evidence="3">CIRM-BRFM 674</strain>
    </source>
</reference>
<dbReference type="Proteomes" id="UP000807469">
    <property type="component" value="Unassembled WGS sequence"/>
</dbReference>
<feature type="region of interest" description="Disordered" evidence="1">
    <location>
        <begin position="298"/>
        <end position="396"/>
    </location>
</feature>
<dbReference type="EMBL" id="MU155186">
    <property type="protein sequence ID" value="KAF9480923.1"/>
    <property type="molecule type" value="Genomic_DNA"/>
</dbReference>
<proteinExistence type="predicted"/>
<name>A0A9P6D2Q9_9AGAR</name>
<feature type="transmembrane region" description="Helical" evidence="2">
    <location>
        <begin position="91"/>
        <end position="117"/>
    </location>
</feature>
<keyword evidence="2" id="KW-0472">Membrane</keyword>
<evidence type="ECO:0000256" key="2">
    <source>
        <dbReference type="SAM" id="Phobius"/>
    </source>
</evidence>
<feature type="compositionally biased region" description="Basic and acidic residues" evidence="1">
    <location>
        <begin position="347"/>
        <end position="392"/>
    </location>
</feature>
<keyword evidence="2" id="KW-1133">Transmembrane helix</keyword>
<keyword evidence="2" id="KW-0812">Transmembrane</keyword>
<feature type="region of interest" description="Disordered" evidence="1">
    <location>
        <begin position="216"/>
        <end position="238"/>
    </location>
</feature>
<keyword evidence="4" id="KW-1185">Reference proteome</keyword>
<dbReference type="AlphaFoldDB" id="A0A9P6D2Q9"/>